<dbReference type="EMBL" id="ANHY01000017">
    <property type="protein sequence ID" value="EKV28148.1"/>
    <property type="molecule type" value="Genomic_DNA"/>
</dbReference>
<dbReference type="SFLD" id="SFLDG00358">
    <property type="entry name" value="Main_(cytGST)"/>
    <property type="match status" value="1"/>
</dbReference>
<dbReference type="EC" id="2.5.1.18" evidence="1"/>
<dbReference type="PROSITE" id="PS50405">
    <property type="entry name" value="GST_CTER"/>
    <property type="match status" value="1"/>
</dbReference>
<dbReference type="InterPro" id="IPR010987">
    <property type="entry name" value="Glutathione-S-Trfase_C-like"/>
</dbReference>
<dbReference type="Gene3D" id="1.20.1050.10">
    <property type="match status" value="1"/>
</dbReference>
<evidence type="ECO:0000313" key="7">
    <source>
        <dbReference type="Proteomes" id="UP000009881"/>
    </source>
</evidence>
<comment type="catalytic activity">
    <reaction evidence="3">
        <text>RX + glutathione = an S-substituted glutathione + a halide anion + H(+)</text>
        <dbReference type="Rhea" id="RHEA:16437"/>
        <dbReference type="ChEBI" id="CHEBI:15378"/>
        <dbReference type="ChEBI" id="CHEBI:16042"/>
        <dbReference type="ChEBI" id="CHEBI:17792"/>
        <dbReference type="ChEBI" id="CHEBI:57925"/>
        <dbReference type="ChEBI" id="CHEBI:90779"/>
        <dbReference type="EC" id="2.5.1.18"/>
    </reaction>
</comment>
<dbReference type="Pfam" id="PF13409">
    <property type="entry name" value="GST_N_2"/>
    <property type="match status" value="1"/>
</dbReference>
<sequence>MTTDPRYTLISFSVCPFVMRARLVLTLKGVPHTTTMIDVADKPDWFLALSPLGKVPVLRVDGAQVLFESQVICEYLDETTPGSLHSDDPLERARDRAWIEFATSLILTGFGHLTAQDDRAQAQTRPAFDRMLANLEGRLGNGPFFNGERFMMIDAAYAPFFVQMDAVKRIADVDLLASAPGLRHWSDALLAHDAVQAVVPASFAEALADVLRSKGSAYVAPAPAA</sequence>
<dbReference type="RefSeq" id="WP_009541805.1">
    <property type="nucleotide sequence ID" value="NZ_ANHY01000017.1"/>
</dbReference>
<evidence type="ECO:0000313" key="6">
    <source>
        <dbReference type="EMBL" id="EKV28148.1"/>
    </source>
</evidence>
<organism evidence="6 7">
    <name type="scientific">Caenispirillum salinarum AK4</name>
    <dbReference type="NCBI Taxonomy" id="1238182"/>
    <lineage>
        <taxon>Bacteria</taxon>
        <taxon>Pseudomonadati</taxon>
        <taxon>Pseudomonadota</taxon>
        <taxon>Alphaproteobacteria</taxon>
        <taxon>Rhodospirillales</taxon>
        <taxon>Novispirillaceae</taxon>
        <taxon>Caenispirillum</taxon>
    </lineage>
</organism>
<accession>K9HCB3</accession>
<dbReference type="GO" id="GO:0005737">
    <property type="term" value="C:cytoplasm"/>
    <property type="evidence" value="ECO:0007669"/>
    <property type="project" value="TreeGrafter"/>
</dbReference>
<dbReference type="PANTHER" id="PTHR43968">
    <property type="match status" value="1"/>
</dbReference>
<dbReference type="InterPro" id="IPR004045">
    <property type="entry name" value="Glutathione_S-Trfase_N"/>
</dbReference>
<name>K9HCB3_9PROT</name>
<dbReference type="SUPFAM" id="SSF52833">
    <property type="entry name" value="Thioredoxin-like"/>
    <property type="match status" value="1"/>
</dbReference>
<dbReference type="STRING" id="1238182.C882_1149"/>
<gene>
    <name evidence="6" type="ORF">C882_1149</name>
</gene>
<evidence type="ECO:0000259" key="4">
    <source>
        <dbReference type="PROSITE" id="PS50404"/>
    </source>
</evidence>
<dbReference type="OrthoDB" id="9813092at2"/>
<dbReference type="InterPro" id="IPR040079">
    <property type="entry name" value="Glutathione_S-Trfase"/>
</dbReference>
<feature type="domain" description="GST N-terminal" evidence="4">
    <location>
        <begin position="5"/>
        <end position="84"/>
    </location>
</feature>
<reference evidence="6 7" key="1">
    <citation type="journal article" date="2013" name="Genome Announc.">
        <title>Draft Genome Sequence of an Alphaproteobacterium, Caenispirillum salinarum AK4(T), Isolated from a Solar Saltern.</title>
        <authorList>
            <person name="Khatri I."/>
            <person name="Singh A."/>
            <person name="Korpole S."/>
            <person name="Pinnaka A.K."/>
            <person name="Subramanian S."/>
        </authorList>
    </citation>
    <scope>NUCLEOTIDE SEQUENCE [LARGE SCALE GENOMIC DNA]</scope>
    <source>
        <strain evidence="6 7">AK4</strain>
    </source>
</reference>
<evidence type="ECO:0000259" key="5">
    <source>
        <dbReference type="PROSITE" id="PS50405"/>
    </source>
</evidence>
<evidence type="ECO:0000256" key="2">
    <source>
        <dbReference type="ARBA" id="ARBA00022679"/>
    </source>
</evidence>
<feature type="domain" description="GST C-terminal" evidence="5">
    <location>
        <begin position="88"/>
        <end position="210"/>
    </location>
</feature>
<keyword evidence="2 6" id="KW-0808">Transferase</keyword>
<evidence type="ECO:0000256" key="1">
    <source>
        <dbReference type="ARBA" id="ARBA00012452"/>
    </source>
</evidence>
<dbReference type="InterPro" id="IPR036282">
    <property type="entry name" value="Glutathione-S-Trfase_C_sf"/>
</dbReference>
<dbReference type="InterPro" id="IPR050983">
    <property type="entry name" value="GST_Omega/HSP26"/>
</dbReference>
<dbReference type="PROSITE" id="PS50404">
    <property type="entry name" value="GST_NTER"/>
    <property type="match status" value="1"/>
</dbReference>
<proteinExistence type="predicted"/>
<dbReference type="SUPFAM" id="SSF47616">
    <property type="entry name" value="GST C-terminal domain-like"/>
    <property type="match status" value="1"/>
</dbReference>
<dbReference type="Proteomes" id="UP000009881">
    <property type="component" value="Unassembled WGS sequence"/>
</dbReference>
<dbReference type="InterPro" id="IPR036249">
    <property type="entry name" value="Thioredoxin-like_sf"/>
</dbReference>
<comment type="caution">
    <text evidence="6">The sequence shown here is derived from an EMBL/GenBank/DDBJ whole genome shotgun (WGS) entry which is preliminary data.</text>
</comment>
<dbReference type="SFLD" id="SFLDG01152">
    <property type="entry name" value="Main.3:_Omega-_and_Tau-like"/>
    <property type="match status" value="1"/>
</dbReference>
<dbReference type="PANTHER" id="PTHR43968:SF6">
    <property type="entry name" value="GLUTATHIONE S-TRANSFERASE OMEGA"/>
    <property type="match status" value="1"/>
</dbReference>
<dbReference type="Gene3D" id="3.40.30.10">
    <property type="entry name" value="Glutaredoxin"/>
    <property type="match status" value="1"/>
</dbReference>
<protein>
    <recommendedName>
        <fullName evidence="1">glutathione transferase</fullName>
        <ecNumber evidence="1">2.5.1.18</ecNumber>
    </recommendedName>
</protein>
<dbReference type="GO" id="GO:0004364">
    <property type="term" value="F:glutathione transferase activity"/>
    <property type="evidence" value="ECO:0007669"/>
    <property type="project" value="UniProtKB-EC"/>
</dbReference>
<evidence type="ECO:0000256" key="3">
    <source>
        <dbReference type="ARBA" id="ARBA00047960"/>
    </source>
</evidence>
<dbReference type="AlphaFoldDB" id="K9HCB3"/>
<dbReference type="Pfam" id="PF13410">
    <property type="entry name" value="GST_C_2"/>
    <property type="match status" value="1"/>
</dbReference>
<dbReference type="SFLD" id="SFLDS00019">
    <property type="entry name" value="Glutathione_Transferase_(cytos"/>
    <property type="match status" value="1"/>
</dbReference>
<dbReference type="eggNOG" id="COG0625">
    <property type="taxonomic scope" value="Bacteria"/>
</dbReference>
<dbReference type="InterPro" id="IPR045073">
    <property type="entry name" value="Omega/Tau-like"/>
</dbReference>
<keyword evidence="7" id="KW-1185">Reference proteome</keyword>